<evidence type="ECO:0000313" key="10">
    <source>
        <dbReference type="Proteomes" id="UP000288086"/>
    </source>
</evidence>
<evidence type="ECO:0000256" key="2">
    <source>
        <dbReference type="ARBA" id="ARBA00022692"/>
    </source>
</evidence>
<evidence type="ECO:0000256" key="3">
    <source>
        <dbReference type="ARBA" id="ARBA00022729"/>
    </source>
</evidence>
<evidence type="ECO:0000256" key="6">
    <source>
        <dbReference type="SAM" id="Coils"/>
    </source>
</evidence>
<evidence type="ECO:0000259" key="8">
    <source>
        <dbReference type="PROSITE" id="PS51781"/>
    </source>
</evidence>
<dbReference type="SMART" id="SM00287">
    <property type="entry name" value="SH3b"/>
    <property type="match status" value="1"/>
</dbReference>
<proteinExistence type="predicted"/>
<dbReference type="Pfam" id="PF08239">
    <property type="entry name" value="SH3_3"/>
    <property type="match status" value="1"/>
</dbReference>
<gene>
    <name evidence="9" type="ORF">VT98_10953</name>
</gene>
<reference evidence="9 10" key="1">
    <citation type="submission" date="2017-01" db="EMBL/GenBank/DDBJ databases">
        <title>The cable genome- insights into the physiology and evolution of filamentous bacteria capable of sulfide oxidation via long distance electron transfer.</title>
        <authorList>
            <person name="Schreiber L."/>
            <person name="Bjerg J.T."/>
            <person name="Boggild A."/>
            <person name="Van De Vossenberg J."/>
            <person name="Meysman F."/>
            <person name="Nielsen L.P."/>
            <person name="Schramm A."/>
            <person name="Kjeldsen K.U."/>
        </authorList>
    </citation>
    <scope>NUCLEOTIDE SEQUENCE [LARGE SCALE GENOMIC DNA]</scope>
    <source>
        <strain evidence="9">A1</strain>
    </source>
</reference>
<dbReference type="InterPro" id="IPR016476">
    <property type="entry name" value="SH3_dom_pro"/>
</dbReference>
<dbReference type="GO" id="GO:0016020">
    <property type="term" value="C:membrane"/>
    <property type="evidence" value="ECO:0007669"/>
    <property type="project" value="UniProtKB-SubCell"/>
</dbReference>
<dbReference type="AlphaFoldDB" id="A0A444J797"/>
<keyword evidence="5 7" id="KW-0472">Membrane</keyword>
<feature type="domain" description="SH3b" evidence="8">
    <location>
        <begin position="39"/>
        <end position="103"/>
    </location>
</feature>
<dbReference type="PROSITE" id="PS51781">
    <property type="entry name" value="SH3B"/>
    <property type="match status" value="1"/>
</dbReference>
<comment type="caution">
    <text evidence="9">The sequence shown here is derived from an EMBL/GenBank/DDBJ whole genome shotgun (WGS) entry which is preliminary data.</text>
</comment>
<protein>
    <submittedName>
        <fullName evidence="9">SH3 domain protein</fullName>
    </submittedName>
</protein>
<feature type="transmembrane region" description="Helical" evidence="7">
    <location>
        <begin position="178"/>
        <end position="199"/>
    </location>
</feature>
<keyword evidence="10" id="KW-1185">Reference proteome</keyword>
<name>A0A444J797_9BACT</name>
<dbReference type="Gene3D" id="2.30.30.40">
    <property type="entry name" value="SH3 Domains"/>
    <property type="match status" value="1"/>
</dbReference>
<keyword evidence="4 7" id="KW-1133">Transmembrane helix</keyword>
<keyword evidence="6" id="KW-0175">Coiled coil</keyword>
<evidence type="ECO:0000313" key="9">
    <source>
        <dbReference type="EMBL" id="RWX48942.1"/>
    </source>
</evidence>
<accession>A0A444J797</accession>
<evidence type="ECO:0000256" key="5">
    <source>
        <dbReference type="ARBA" id="ARBA00023136"/>
    </source>
</evidence>
<organism evidence="9 10">
    <name type="scientific">Candidatus Electrothrix communis</name>
    <dbReference type="NCBI Taxonomy" id="1859133"/>
    <lineage>
        <taxon>Bacteria</taxon>
        <taxon>Pseudomonadati</taxon>
        <taxon>Thermodesulfobacteriota</taxon>
        <taxon>Desulfobulbia</taxon>
        <taxon>Desulfobulbales</taxon>
        <taxon>Desulfobulbaceae</taxon>
        <taxon>Candidatus Electrothrix</taxon>
    </lineage>
</organism>
<sequence>MKYFLEEKYDGYKKHEHLPKPFFLLSLLIVLLAGTAIAAEVKFVRPDLDIPVRRGRGEKYKIMKFVKDGNKLDFLEENGNWAKVRLPGGTEGWMLKRYLSDEKPPVQQVEELRKENDQLKTENEKLTRNLKQIKALQQTSSEELEKLQTSAEEKLALGLSECNKMKDEYKASQEFNKIMWFLSGAGVLLLGWLIGHFAGSSQRKRNRLL</sequence>
<evidence type="ECO:0000256" key="4">
    <source>
        <dbReference type="ARBA" id="ARBA00022989"/>
    </source>
</evidence>
<dbReference type="NCBIfam" id="TIGR04211">
    <property type="entry name" value="SH3_and_anchor"/>
    <property type="match status" value="1"/>
</dbReference>
<dbReference type="Proteomes" id="UP000288086">
    <property type="component" value="Unassembled WGS sequence"/>
</dbReference>
<comment type="subcellular location">
    <subcellularLocation>
        <location evidence="1">Membrane</location>
        <topology evidence="1">Single-pass membrane protein</topology>
    </subcellularLocation>
</comment>
<dbReference type="EMBL" id="MTKP01000095">
    <property type="protein sequence ID" value="RWX48942.1"/>
    <property type="molecule type" value="Genomic_DNA"/>
</dbReference>
<feature type="coiled-coil region" evidence="6">
    <location>
        <begin position="109"/>
        <end position="143"/>
    </location>
</feature>
<dbReference type="InterPro" id="IPR003646">
    <property type="entry name" value="SH3-like_bac-type"/>
</dbReference>
<keyword evidence="2 7" id="KW-0812">Transmembrane</keyword>
<evidence type="ECO:0000256" key="7">
    <source>
        <dbReference type="SAM" id="Phobius"/>
    </source>
</evidence>
<keyword evidence="3" id="KW-0732">Signal</keyword>
<evidence type="ECO:0000256" key="1">
    <source>
        <dbReference type="ARBA" id="ARBA00004167"/>
    </source>
</evidence>